<dbReference type="PROSITE" id="PS51194">
    <property type="entry name" value="HELICASE_CTER"/>
    <property type="match status" value="1"/>
</dbReference>
<comment type="caution">
    <text evidence="11">The sequence shown here is derived from an EMBL/GenBank/DDBJ whole genome shotgun (WGS) entry which is preliminary data.</text>
</comment>
<keyword evidence="4 11" id="KW-0347">Helicase</keyword>
<dbReference type="NCBIfam" id="NF008165">
    <property type="entry name" value="PRK10917.1-3"/>
    <property type="match status" value="1"/>
</dbReference>
<dbReference type="Pfam" id="PF19833">
    <property type="entry name" value="RecG_dom3_C"/>
    <property type="match status" value="1"/>
</dbReference>
<proteinExistence type="predicted"/>
<dbReference type="InterPro" id="IPR045562">
    <property type="entry name" value="RecG_dom3_C"/>
</dbReference>
<gene>
    <name evidence="11" type="ORF">A2713_00350</name>
</gene>
<keyword evidence="5" id="KW-0067">ATP-binding</keyword>
<evidence type="ECO:0000256" key="6">
    <source>
        <dbReference type="ARBA" id="ARBA00023125"/>
    </source>
</evidence>
<dbReference type="InterPro" id="IPR012340">
    <property type="entry name" value="NA-bd_OB-fold"/>
</dbReference>
<dbReference type="InterPro" id="IPR011545">
    <property type="entry name" value="DEAD/DEAH_box_helicase_dom"/>
</dbReference>
<evidence type="ECO:0000256" key="2">
    <source>
        <dbReference type="ARBA" id="ARBA00022763"/>
    </source>
</evidence>
<dbReference type="SMART" id="SM00490">
    <property type="entry name" value="HELICc"/>
    <property type="match status" value="1"/>
</dbReference>
<keyword evidence="1" id="KW-0547">Nucleotide-binding</keyword>
<dbReference type="InterPro" id="IPR027417">
    <property type="entry name" value="P-loop_NTPase"/>
</dbReference>
<dbReference type="GO" id="GO:0003678">
    <property type="term" value="F:DNA helicase activity"/>
    <property type="evidence" value="ECO:0007669"/>
    <property type="project" value="TreeGrafter"/>
</dbReference>
<accession>A0A1F4URJ2</accession>
<evidence type="ECO:0000259" key="9">
    <source>
        <dbReference type="PROSITE" id="PS51192"/>
    </source>
</evidence>
<dbReference type="GO" id="GO:0003677">
    <property type="term" value="F:DNA binding"/>
    <property type="evidence" value="ECO:0007669"/>
    <property type="project" value="UniProtKB-KW"/>
</dbReference>
<organism evidence="11 12">
    <name type="scientific">candidate division WWE3 bacterium RIFCSPHIGHO2_01_FULL_35_17</name>
    <dbReference type="NCBI Taxonomy" id="1802614"/>
    <lineage>
        <taxon>Bacteria</taxon>
        <taxon>Katanobacteria</taxon>
    </lineage>
</organism>
<dbReference type="Pfam" id="PF00270">
    <property type="entry name" value="DEAD"/>
    <property type="match status" value="1"/>
</dbReference>
<dbReference type="CDD" id="cd04488">
    <property type="entry name" value="RecG_wedge_OBF"/>
    <property type="match status" value="1"/>
</dbReference>
<dbReference type="NCBIfam" id="NF008168">
    <property type="entry name" value="PRK10917.2-2"/>
    <property type="match status" value="1"/>
</dbReference>
<dbReference type="InterPro" id="IPR001650">
    <property type="entry name" value="Helicase_C-like"/>
</dbReference>
<dbReference type="PANTHER" id="PTHR47964:SF1">
    <property type="entry name" value="ATP-DEPENDENT DNA HELICASE HOMOLOG RECG, CHLOROPLASTIC"/>
    <property type="match status" value="1"/>
</dbReference>
<reference evidence="11 12" key="1">
    <citation type="journal article" date="2016" name="Nat. Commun.">
        <title>Thousands of microbial genomes shed light on interconnected biogeochemical processes in an aquifer system.</title>
        <authorList>
            <person name="Anantharaman K."/>
            <person name="Brown C.T."/>
            <person name="Hug L.A."/>
            <person name="Sharon I."/>
            <person name="Castelle C.J."/>
            <person name="Probst A.J."/>
            <person name="Thomas B.C."/>
            <person name="Singh A."/>
            <person name="Wilkins M.J."/>
            <person name="Karaoz U."/>
            <person name="Brodie E.L."/>
            <person name="Williams K.H."/>
            <person name="Hubbard S.S."/>
            <person name="Banfield J.F."/>
        </authorList>
    </citation>
    <scope>NUCLEOTIDE SEQUENCE [LARGE SCALE GENOMIC DNA]</scope>
</reference>
<dbReference type="SUPFAM" id="SSF52540">
    <property type="entry name" value="P-loop containing nucleoside triphosphate hydrolases"/>
    <property type="match status" value="2"/>
</dbReference>
<protein>
    <recommendedName>
        <fullName evidence="8">Probable DNA 3'-5' helicase RecG</fullName>
    </recommendedName>
</protein>
<dbReference type="InterPro" id="IPR033454">
    <property type="entry name" value="RecG_wedge"/>
</dbReference>
<sequence>MEIYDKISELDGIGVKYSRLLNEIGIKTIEDLLTHIPYRYEDKSNIQKISDLKPGAETTVTGTVTKIDNVFTRNRKKITKAVISDETGKLNLIWFNQHYIKNSISEGTVINVSGKLDTKAIGRAKQFISPQWEIIKEGKAIHTTGIVPVYSVTEGISTKWLRNKINDALEKTNILDLLTPEIISSYKLSDRKFAFQNIHFPKDINDTTLAKRTLSFEEMIFLHLRGIKLRKAWEKKTNSHQIKMHEKDLVEFKKSLPFELTNSQNKAIDEILEDLSKKVPMNRLLQGDVGSGKTVVAAAAIAAAAQNNFNTIFLAPTQILAKQHHATLQKTLPNIDIKLITGGSSKKVKAENKTKSNIPTLYVGTHAILHNLENFYNIGLVIIDEQHKFGVEQRTRLVDFYTKKYIPNLLTMTATPIPRSMALTFYGDLDLTTIDELPKGRIESKTWIIEDKKRIEAYNWIKKQINESKTQVFIVCPFIEKSEIEGFDNVKSAIDEFEKVKAYFKEFKVGLLHGKMKNDQKDKVIVDFSNKGLDILVTTPVIEVGVDIPNANIIVIETPERFGLASLHQLRGRVGRGGAQSYCILIPSTNSYESIKRLNNLKTVHNGNKLAEIDMQIRGPGNIYGTDQHGFLDMNIADISDIEMVKTTKDVAIDLFKNIKTYKAISEKLDRITYIDDN</sequence>
<feature type="domain" description="Helicase ATP-binding" evidence="9">
    <location>
        <begin position="274"/>
        <end position="434"/>
    </location>
</feature>
<dbReference type="SMART" id="SM00487">
    <property type="entry name" value="DEXDc"/>
    <property type="match status" value="1"/>
</dbReference>
<dbReference type="InterPro" id="IPR014001">
    <property type="entry name" value="Helicase_ATP-bd"/>
</dbReference>
<dbReference type="InterPro" id="IPR047112">
    <property type="entry name" value="RecG/Mfd"/>
</dbReference>
<evidence type="ECO:0000256" key="5">
    <source>
        <dbReference type="ARBA" id="ARBA00022840"/>
    </source>
</evidence>
<dbReference type="Gene3D" id="2.40.50.140">
    <property type="entry name" value="Nucleic acid-binding proteins"/>
    <property type="match status" value="1"/>
</dbReference>
<dbReference type="SUPFAM" id="SSF50249">
    <property type="entry name" value="Nucleic acid-binding proteins"/>
    <property type="match status" value="1"/>
</dbReference>
<dbReference type="AlphaFoldDB" id="A0A1F4URJ2"/>
<keyword evidence="7" id="KW-0234">DNA repair</keyword>
<dbReference type="Gene3D" id="3.40.50.300">
    <property type="entry name" value="P-loop containing nucleotide triphosphate hydrolases"/>
    <property type="match status" value="2"/>
</dbReference>
<evidence type="ECO:0000256" key="3">
    <source>
        <dbReference type="ARBA" id="ARBA00022801"/>
    </source>
</evidence>
<keyword evidence="3" id="KW-0378">Hydrolase</keyword>
<dbReference type="PROSITE" id="PS51192">
    <property type="entry name" value="HELICASE_ATP_BIND_1"/>
    <property type="match status" value="1"/>
</dbReference>
<evidence type="ECO:0000256" key="8">
    <source>
        <dbReference type="ARBA" id="ARBA00049819"/>
    </source>
</evidence>
<dbReference type="GO" id="GO:0016787">
    <property type="term" value="F:hydrolase activity"/>
    <property type="evidence" value="ECO:0007669"/>
    <property type="project" value="UniProtKB-KW"/>
</dbReference>
<dbReference type="PANTHER" id="PTHR47964">
    <property type="entry name" value="ATP-DEPENDENT DNA HELICASE HOMOLOG RECG, CHLOROPLASTIC"/>
    <property type="match status" value="1"/>
</dbReference>
<dbReference type="EMBL" id="MEUX01000012">
    <property type="protein sequence ID" value="OGC47529.1"/>
    <property type="molecule type" value="Genomic_DNA"/>
</dbReference>
<evidence type="ECO:0000313" key="11">
    <source>
        <dbReference type="EMBL" id="OGC47529.1"/>
    </source>
</evidence>
<evidence type="ECO:0000256" key="1">
    <source>
        <dbReference type="ARBA" id="ARBA00022741"/>
    </source>
</evidence>
<evidence type="ECO:0000259" key="10">
    <source>
        <dbReference type="PROSITE" id="PS51194"/>
    </source>
</evidence>
<name>A0A1F4URJ2_UNCKA</name>
<dbReference type="Proteomes" id="UP000176444">
    <property type="component" value="Unassembled WGS sequence"/>
</dbReference>
<dbReference type="GO" id="GO:0005524">
    <property type="term" value="F:ATP binding"/>
    <property type="evidence" value="ECO:0007669"/>
    <property type="project" value="UniProtKB-KW"/>
</dbReference>
<evidence type="ECO:0000256" key="7">
    <source>
        <dbReference type="ARBA" id="ARBA00023204"/>
    </source>
</evidence>
<keyword evidence="2" id="KW-0227">DNA damage</keyword>
<keyword evidence="6" id="KW-0238">DNA-binding</keyword>
<evidence type="ECO:0000256" key="4">
    <source>
        <dbReference type="ARBA" id="ARBA00022806"/>
    </source>
</evidence>
<feature type="domain" description="Helicase C-terminal" evidence="10">
    <location>
        <begin position="453"/>
        <end position="621"/>
    </location>
</feature>
<evidence type="ECO:0000313" key="12">
    <source>
        <dbReference type="Proteomes" id="UP000176444"/>
    </source>
</evidence>
<dbReference type="Pfam" id="PF17191">
    <property type="entry name" value="RecG_wedge"/>
    <property type="match status" value="1"/>
</dbReference>
<dbReference type="GO" id="GO:0006281">
    <property type="term" value="P:DNA repair"/>
    <property type="evidence" value="ECO:0007669"/>
    <property type="project" value="UniProtKB-KW"/>
</dbReference>
<dbReference type="Pfam" id="PF00271">
    <property type="entry name" value="Helicase_C"/>
    <property type="match status" value="1"/>
</dbReference>